<reference evidence="5" key="1">
    <citation type="journal article" date="2019" name="Int. J. Syst. Evol. Microbiol.">
        <title>The Global Catalogue of Microorganisms (GCM) 10K type strain sequencing project: providing services to taxonomists for standard genome sequencing and annotation.</title>
        <authorList>
            <consortium name="The Broad Institute Genomics Platform"/>
            <consortium name="The Broad Institute Genome Sequencing Center for Infectious Disease"/>
            <person name="Wu L."/>
            <person name="Ma J."/>
        </authorList>
    </citation>
    <scope>NUCLEOTIDE SEQUENCE [LARGE SCALE GENOMIC DNA]</scope>
    <source>
        <strain evidence="5">KCTC 62192</strain>
    </source>
</reference>
<dbReference type="InterPro" id="IPR005094">
    <property type="entry name" value="Endonuclease_MobA/VirD2"/>
</dbReference>
<gene>
    <name evidence="4" type="ORF">ACFOES_01990</name>
</gene>
<dbReference type="Proteomes" id="UP001595443">
    <property type="component" value="Unassembled WGS sequence"/>
</dbReference>
<name>A0ABV7ACK4_9RHOB</name>
<feature type="compositionally biased region" description="Basic and acidic residues" evidence="2">
    <location>
        <begin position="435"/>
        <end position="463"/>
    </location>
</feature>
<feature type="compositionally biased region" description="Basic and acidic residues" evidence="2">
    <location>
        <begin position="493"/>
        <end position="507"/>
    </location>
</feature>
<dbReference type="RefSeq" id="WP_377831477.1">
    <property type="nucleotide sequence ID" value="NZ_JBHRSK010000002.1"/>
</dbReference>
<organism evidence="4 5">
    <name type="scientific">Acidimangrovimonas pyrenivorans</name>
    <dbReference type="NCBI Taxonomy" id="2030798"/>
    <lineage>
        <taxon>Bacteria</taxon>
        <taxon>Pseudomonadati</taxon>
        <taxon>Pseudomonadota</taxon>
        <taxon>Alphaproteobacteria</taxon>
        <taxon>Rhodobacterales</taxon>
        <taxon>Paracoccaceae</taxon>
        <taxon>Acidimangrovimonas</taxon>
    </lineage>
</organism>
<dbReference type="Pfam" id="PF03432">
    <property type="entry name" value="Relaxase"/>
    <property type="match status" value="1"/>
</dbReference>
<dbReference type="EMBL" id="JBHRSK010000002">
    <property type="protein sequence ID" value="MFC2966853.1"/>
    <property type="molecule type" value="Genomic_DNA"/>
</dbReference>
<evidence type="ECO:0000256" key="2">
    <source>
        <dbReference type="SAM" id="MobiDB-lite"/>
    </source>
</evidence>
<accession>A0ABV7ACK4</accession>
<proteinExistence type="predicted"/>
<evidence type="ECO:0000259" key="3">
    <source>
        <dbReference type="Pfam" id="PF03432"/>
    </source>
</evidence>
<evidence type="ECO:0000313" key="5">
    <source>
        <dbReference type="Proteomes" id="UP001595443"/>
    </source>
</evidence>
<feature type="region of interest" description="Disordered" evidence="2">
    <location>
        <begin position="435"/>
        <end position="522"/>
    </location>
</feature>
<comment type="caution">
    <text evidence="4">The sequence shown here is derived from an EMBL/GenBank/DDBJ whole genome shotgun (WGS) entry which is preliminary data.</text>
</comment>
<evidence type="ECO:0000313" key="4">
    <source>
        <dbReference type="EMBL" id="MFC2966853.1"/>
    </source>
</evidence>
<feature type="coiled-coil region" evidence="1">
    <location>
        <begin position="387"/>
        <end position="414"/>
    </location>
</feature>
<evidence type="ECO:0000256" key="1">
    <source>
        <dbReference type="SAM" id="Coils"/>
    </source>
</evidence>
<sequence length="522" mass="59772">MILKGNARAGGSDLATHLLNAYDNEEVEIAELRGTIADDLHGAFAEFEAIASGTKARNALYSLSVNPSEELSREQYFEAIEAIENRLGLNEQPRAIVFHIKDGREHAHVVWSRIDALDLKAIHMAHDRRKLCDMAVQLAEQYGHELPEGLKAWKQREQFKKEKLEASLAERAQQKKTGITPEQRRAEVTQAYNAADNAGAFRNALEEKGYILANGDRRPYVLVDQFGDVHSLSRYVKGVKYRDMIERLGALDPAKLPSVELAKEQARERLKAAEERAREQQDRDHDRDEDEQHQRDDRDEKIKRVMAEKWKAMERAQAARRQKLAQTEQAMLLAQQQERLVLHAAQHEEASGRLFRMRSKVADLISGTPALQSVLGHIAERTGLDPRERHRLENEALERRHEREKIALEGQRKALDKIDLRERASLERDLKREALKNRAKQEAKRGAKEETERVQRTDPRLSREGALGDEFNEAAQADHHGEHDDGDGDDGDDLRNKWDRHADNAGERRRRGRGYKMSRDGD</sequence>
<feature type="region of interest" description="Disordered" evidence="2">
    <location>
        <begin position="266"/>
        <end position="301"/>
    </location>
</feature>
<feature type="domain" description="MobA/VirD2-like nuclease" evidence="3">
    <location>
        <begin position="26"/>
        <end position="143"/>
    </location>
</feature>
<keyword evidence="5" id="KW-1185">Reference proteome</keyword>
<keyword evidence="1" id="KW-0175">Coiled coil</keyword>
<protein>
    <submittedName>
        <fullName evidence="4">Relaxase/mobilization nuclease domain-containing protein</fullName>
    </submittedName>
</protein>